<dbReference type="Proteomes" id="UP000053477">
    <property type="component" value="Unassembled WGS sequence"/>
</dbReference>
<feature type="compositionally biased region" description="Basic residues" evidence="1">
    <location>
        <begin position="297"/>
        <end position="311"/>
    </location>
</feature>
<feature type="compositionally biased region" description="Basic and acidic residues" evidence="1">
    <location>
        <begin position="39"/>
        <end position="58"/>
    </location>
</feature>
<feature type="compositionally biased region" description="Low complexity" evidence="1">
    <location>
        <begin position="168"/>
        <end position="192"/>
    </location>
</feature>
<protein>
    <submittedName>
        <fullName evidence="2">Uncharacterized protein</fullName>
    </submittedName>
</protein>
<feature type="compositionally biased region" description="Basic and acidic residues" evidence="1">
    <location>
        <begin position="366"/>
        <end position="375"/>
    </location>
</feature>
<feature type="compositionally biased region" description="Polar residues" evidence="1">
    <location>
        <begin position="202"/>
        <end position="211"/>
    </location>
</feature>
<feature type="compositionally biased region" description="Basic and acidic residues" evidence="1">
    <location>
        <begin position="430"/>
        <end position="442"/>
    </location>
</feature>
<dbReference type="STRING" id="27342.A0A0H2S6F0"/>
<evidence type="ECO:0000313" key="2">
    <source>
        <dbReference type="EMBL" id="KLO19875.1"/>
    </source>
</evidence>
<reference evidence="2 3" key="1">
    <citation type="submission" date="2015-04" db="EMBL/GenBank/DDBJ databases">
        <title>Complete genome sequence of Schizopora paradoxa KUC8140, a cosmopolitan wood degrader in East Asia.</title>
        <authorList>
            <consortium name="DOE Joint Genome Institute"/>
            <person name="Min B."/>
            <person name="Park H."/>
            <person name="Jang Y."/>
            <person name="Kim J.-J."/>
            <person name="Kim K.H."/>
            <person name="Pangilinan J."/>
            <person name="Lipzen A."/>
            <person name="Riley R."/>
            <person name="Grigoriev I.V."/>
            <person name="Spatafora J.W."/>
            <person name="Choi I.-G."/>
        </authorList>
    </citation>
    <scope>NUCLEOTIDE SEQUENCE [LARGE SCALE GENOMIC DNA]</scope>
    <source>
        <strain evidence="2 3">KUC8140</strain>
    </source>
</reference>
<dbReference type="EMBL" id="KQ085884">
    <property type="protein sequence ID" value="KLO19875.1"/>
    <property type="molecule type" value="Genomic_DNA"/>
</dbReference>
<dbReference type="AlphaFoldDB" id="A0A0H2S6F0"/>
<dbReference type="OrthoDB" id="3260940at2759"/>
<feature type="compositionally biased region" description="Polar residues" evidence="1">
    <location>
        <begin position="23"/>
        <end position="38"/>
    </location>
</feature>
<accession>A0A0H2S6F0</accession>
<feature type="region of interest" description="Disordered" evidence="1">
    <location>
        <begin position="1"/>
        <end position="328"/>
    </location>
</feature>
<name>A0A0H2S6F0_9AGAM</name>
<evidence type="ECO:0000313" key="3">
    <source>
        <dbReference type="Proteomes" id="UP000053477"/>
    </source>
</evidence>
<feature type="compositionally biased region" description="Basic and acidic residues" evidence="1">
    <location>
        <begin position="312"/>
        <end position="323"/>
    </location>
</feature>
<proteinExistence type="predicted"/>
<dbReference type="InParanoid" id="A0A0H2S6F0"/>
<keyword evidence="3" id="KW-1185">Reference proteome</keyword>
<feature type="compositionally biased region" description="Polar residues" evidence="1">
    <location>
        <begin position="157"/>
        <end position="167"/>
    </location>
</feature>
<feature type="compositionally biased region" description="Basic and acidic residues" evidence="1">
    <location>
        <begin position="246"/>
        <end position="256"/>
    </location>
</feature>
<feature type="compositionally biased region" description="Polar residues" evidence="1">
    <location>
        <begin position="626"/>
        <end position="642"/>
    </location>
</feature>
<feature type="region of interest" description="Disordered" evidence="1">
    <location>
        <begin position="346"/>
        <end position="656"/>
    </location>
</feature>
<feature type="compositionally biased region" description="Basic and acidic residues" evidence="1">
    <location>
        <begin position="463"/>
        <end position="473"/>
    </location>
</feature>
<feature type="compositionally biased region" description="Low complexity" evidence="1">
    <location>
        <begin position="98"/>
        <end position="153"/>
    </location>
</feature>
<organism evidence="2 3">
    <name type="scientific">Schizopora paradoxa</name>
    <dbReference type="NCBI Taxonomy" id="27342"/>
    <lineage>
        <taxon>Eukaryota</taxon>
        <taxon>Fungi</taxon>
        <taxon>Dikarya</taxon>
        <taxon>Basidiomycota</taxon>
        <taxon>Agaricomycotina</taxon>
        <taxon>Agaricomycetes</taxon>
        <taxon>Hymenochaetales</taxon>
        <taxon>Schizoporaceae</taxon>
        <taxon>Schizopora</taxon>
    </lineage>
</organism>
<feature type="compositionally biased region" description="Basic and acidic residues" evidence="1">
    <location>
        <begin position="1"/>
        <end position="12"/>
    </location>
</feature>
<gene>
    <name evidence="2" type="ORF">SCHPADRAFT_885121</name>
</gene>
<feature type="compositionally biased region" description="Polar residues" evidence="1">
    <location>
        <begin position="76"/>
        <end position="97"/>
    </location>
</feature>
<feature type="compositionally biased region" description="Polar residues" evidence="1">
    <location>
        <begin position="264"/>
        <end position="281"/>
    </location>
</feature>
<sequence>MESEKDGTETDKARRRKSEVTGLFTTFINRSTSSLTRSKSQDGKSRRSEPRVVEEPKSLPRSMFTSAHPSSRLPVFSTSTGTYQHPVSSSIYSHGTVTSPRSSASHSRPISSTPSSPTRANRTPSRSRSSTSPSSPRTPRAQSPPSASRALSRIPQVPTSPTVHRQISSGYAFSPPPSSSGSRPTTPSASSSKGKRVFSILMPSTGSSRRGSASVDLSRGDRKQQSRSGSGSSNEPLLPTVSRTSSSDHQHDRDVLSHPAPLSVINSVDESQISIMTQRASTPRRHHHDAVDPNRTPKPKQSHQHQHHQHHTPTDSKGKHRDITPPQHIENAGHSVKLASPQARVPATFLPQPIPRLHRTPPTPQKRKDDEKEHAMLIPKGRSQASPRVDSFMSDSMPIPDAQDLGRLSPPNPDVAPLSRHPAFACPTIERSKSAPARDRQYKGRTSPCLRIPSPKIFSSNSKDGRVKERKVTPESVGSPIIRDTRALPGEKQSAMARISQKVRRTTHGSFDFERPGSRGSSKSAYSESKSAKSDEEKDKPPKEKAANRFSLVLGKSSATKKSSAKKEISKPSKHKASSPVPPLPTPAVPTRTKTRSPPPRPRTRSPQHNGASLVSSEDDSILPRLSSSAGRRVTIRSSQKTHSAHPSFAFERPPAADRILQDVSGRPRSSAAGKSIQGGTFVDTQTGLMWRRSNMKENVITEESRVAHRKSVRDGRISPRAMEEATAVIAALRDALNDAGFARLQTYVTRFDAQIIPLNGPSGLIVRVQRLLENSAPLVDERRKRQLLDTFIRVTSPYAASSYDVTSRIGFYRVMHP</sequence>
<feature type="compositionally biased region" description="Basic and acidic residues" evidence="1">
    <location>
        <begin position="530"/>
        <end position="547"/>
    </location>
</feature>
<evidence type="ECO:0000256" key="1">
    <source>
        <dbReference type="SAM" id="MobiDB-lite"/>
    </source>
</evidence>